<dbReference type="GO" id="GO:0015165">
    <property type="term" value="F:pyrimidine nucleotide-sugar transmembrane transporter activity"/>
    <property type="evidence" value="ECO:0007669"/>
    <property type="project" value="InterPro"/>
</dbReference>
<reference evidence="8" key="1">
    <citation type="submission" date="2021-02" db="EMBL/GenBank/DDBJ databases">
        <authorList>
            <person name="Dougan E. K."/>
            <person name="Rhodes N."/>
            <person name="Thang M."/>
            <person name="Chan C."/>
        </authorList>
    </citation>
    <scope>NUCLEOTIDE SEQUENCE</scope>
</reference>
<feature type="transmembrane region" description="Helical" evidence="6">
    <location>
        <begin position="217"/>
        <end position="236"/>
    </location>
</feature>
<comment type="caution">
    <text evidence="8">The sequence shown here is derived from an EMBL/GenBank/DDBJ whole genome shotgun (WGS) entry which is preliminary data.</text>
</comment>
<dbReference type="Pfam" id="PF04142">
    <property type="entry name" value="Nuc_sug_transp"/>
    <property type="match status" value="1"/>
</dbReference>
<dbReference type="NCBIfam" id="TIGR00803">
    <property type="entry name" value="nst"/>
    <property type="match status" value="1"/>
</dbReference>
<dbReference type="InterPro" id="IPR007271">
    <property type="entry name" value="Nuc_sug_transpt"/>
</dbReference>
<feature type="transmembrane region" description="Helical" evidence="6">
    <location>
        <begin position="179"/>
        <end position="197"/>
    </location>
</feature>
<keyword evidence="4 6" id="KW-0472">Membrane</keyword>
<name>A0A813LEE7_POLGL</name>
<feature type="transmembrane region" description="Helical" evidence="6">
    <location>
        <begin position="277"/>
        <end position="294"/>
    </location>
</feature>
<sequence>MSQSQQAEEPPRIFGLPIKYVVLCFLVVQNGGAVLLMRAVRALPGESEFATQTAVILQELLKGCTCAVLMLRQHGSLKPAFENRAESLKTAVPALLYLVQNNLQYVAVGYLDAPTYAVTYQTKIFWVAVCSVVLLGKKVERYQWFALFILMAGVCMVQFNRTEAASGSDDTAAQSGARLFGVCIILLAALCSSLAAVSFEKLLKGVKVDLWTRNLQLAFYSLICSIGPLLGEMGPLSEKGFFHGYTKLTFLCIAMNGWGGLLIGVVINYADAILKDIAIGASICLSVLGSVFLFEFQLTAQMILGIVMVSWAVPLYAGRASCGLALVPATSQPPRAALPGQSIGKQYESQDEQELEEQSSMLEGEKASAKSG</sequence>
<dbReference type="EMBL" id="CAJNNV010029459">
    <property type="protein sequence ID" value="CAE8628684.1"/>
    <property type="molecule type" value="Genomic_DNA"/>
</dbReference>
<evidence type="ECO:0000256" key="5">
    <source>
        <dbReference type="SAM" id="MobiDB-lite"/>
    </source>
</evidence>
<dbReference type="OMA" id="QWGAQVM"/>
<dbReference type="InterPro" id="IPR037185">
    <property type="entry name" value="EmrE-like"/>
</dbReference>
<keyword evidence="3 6" id="KW-1133">Transmembrane helix</keyword>
<evidence type="ECO:0008006" key="11">
    <source>
        <dbReference type="Google" id="ProtNLM"/>
    </source>
</evidence>
<evidence type="ECO:0000256" key="1">
    <source>
        <dbReference type="ARBA" id="ARBA00004141"/>
    </source>
</evidence>
<evidence type="ECO:0000256" key="4">
    <source>
        <dbReference type="ARBA" id="ARBA00023136"/>
    </source>
</evidence>
<evidence type="ECO:0000256" key="6">
    <source>
        <dbReference type="SAM" id="Phobius"/>
    </source>
</evidence>
<dbReference type="GO" id="GO:0000139">
    <property type="term" value="C:Golgi membrane"/>
    <property type="evidence" value="ECO:0007669"/>
    <property type="project" value="InterPro"/>
</dbReference>
<evidence type="ECO:0000256" key="3">
    <source>
        <dbReference type="ARBA" id="ARBA00022989"/>
    </source>
</evidence>
<dbReference type="SUPFAM" id="SSF103481">
    <property type="entry name" value="Multidrug resistance efflux transporter EmrE"/>
    <property type="match status" value="1"/>
</dbReference>
<organism evidence="8 9">
    <name type="scientific">Polarella glacialis</name>
    <name type="common">Dinoflagellate</name>
    <dbReference type="NCBI Taxonomy" id="89957"/>
    <lineage>
        <taxon>Eukaryota</taxon>
        <taxon>Sar</taxon>
        <taxon>Alveolata</taxon>
        <taxon>Dinophyceae</taxon>
        <taxon>Suessiales</taxon>
        <taxon>Suessiaceae</taxon>
        <taxon>Polarella</taxon>
    </lineage>
</organism>
<feature type="transmembrane region" description="Helical" evidence="6">
    <location>
        <begin position="117"/>
        <end position="135"/>
    </location>
</feature>
<evidence type="ECO:0000256" key="2">
    <source>
        <dbReference type="ARBA" id="ARBA00022692"/>
    </source>
</evidence>
<keyword evidence="10" id="KW-1185">Reference proteome</keyword>
<feature type="region of interest" description="Disordered" evidence="5">
    <location>
        <begin position="337"/>
        <end position="372"/>
    </location>
</feature>
<dbReference type="PIRSF" id="PIRSF005799">
    <property type="entry name" value="UDP-gal_transpt"/>
    <property type="match status" value="1"/>
</dbReference>
<evidence type="ECO:0000313" key="8">
    <source>
        <dbReference type="EMBL" id="CAE8724932.1"/>
    </source>
</evidence>
<dbReference type="AlphaFoldDB" id="A0A813LEE7"/>
<feature type="transmembrane region" description="Helical" evidence="6">
    <location>
        <begin position="142"/>
        <end position="159"/>
    </location>
</feature>
<feature type="transmembrane region" description="Helical" evidence="6">
    <location>
        <begin position="248"/>
        <end position="270"/>
    </location>
</feature>
<evidence type="ECO:0000313" key="9">
    <source>
        <dbReference type="Proteomes" id="UP000626109"/>
    </source>
</evidence>
<keyword evidence="2 6" id="KW-0812">Transmembrane</keyword>
<comment type="subcellular location">
    <subcellularLocation>
        <location evidence="1">Membrane</location>
        <topology evidence="1">Multi-pass membrane protein</topology>
    </subcellularLocation>
</comment>
<dbReference type="PANTHER" id="PTHR10231">
    <property type="entry name" value="NUCLEOTIDE-SUGAR TRANSMEMBRANE TRANSPORTER"/>
    <property type="match status" value="1"/>
</dbReference>
<evidence type="ECO:0000313" key="10">
    <source>
        <dbReference type="Proteomes" id="UP000654075"/>
    </source>
</evidence>
<dbReference type="EMBL" id="CAJNNW010034979">
    <property type="protein sequence ID" value="CAE8724932.1"/>
    <property type="molecule type" value="Genomic_DNA"/>
</dbReference>
<dbReference type="Gene3D" id="1.10.3730.20">
    <property type="match status" value="1"/>
</dbReference>
<protein>
    <recommendedName>
        <fullName evidence="11">UDP-galactose transporter</fullName>
    </recommendedName>
</protein>
<dbReference type="Proteomes" id="UP000654075">
    <property type="component" value="Unassembled WGS sequence"/>
</dbReference>
<proteinExistence type="predicted"/>
<gene>
    <name evidence="7" type="ORF">PGLA1383_LOCUS45290</name>
    <name evidence="8" type="ORF">PGLA2088_LOCUS43904</name>
</gene>
<evidence type="ECO:0000313" key="7">
    <source>
        <dbReference type="EMBL" id="CAE8628684.1"/>
    </source>
</evidence>
<dbReference type="Proteomes" id="UP000626109">
    <property type="component" value="Unassembled WGS sequence"/>
</dbReference>
<dbReference type="OrthoDB" id="408493at2759"/>
<feature type="compositionally biased region" description="Basic and acidic residues" evidence="5">
    <location>
        <begin position="363"/>
        <end position="372"/>
    </location>
</feature>
<feature type="transmembrane region" description="Helical" evidence="6">
    <location>
        <begin position="20"/>
        <end position="37"/>
    </location>
</feature>
<accession>A0A813LEE7</accession>